<reference evidence="1" key="1">
    <citation type="submission" date="2013-08" db="EMBL/GenBank/DDBJ databases">
        <title>Comparison of modified E. coli strains.</title>
        <authorList>
            <person name="Juergensen J."/>
            <person name="Bonge A."/>
            <person name="Streit W.R."/>
        </authorList>
    </citation>
    <scope>NUCLEOTIDE SEQUENCE</scope>
</reference>
<dbReference type="EMBL" id="KF540248">
    <property type="protein sequence ID" value="AIF26843.1"/>
    <property type="molecule type" value="Genomic_DNA"/>
</dbReference>
<dbReference type="AlphaFoldDB" id="A0A0H3UA71"/>
<proteinExistence type="predicted"/>
<name>A0A0H3UA71_9BACT</name>
<accession>A0A0H3UA71</accession>
<protein>
    <submittedName>
        <fullName evidence="1">Uncharacterized protein</fullName>
    </submittedName>
</protein>
<organism evidence="1">
    <name type="scientific">uncultured bacterium fosmid pJB102C1</name>
    <dbReference type="NCBI Taxonomy" id="1478050"/>
    <lineage>
        <taxon>Bacteria</taxon>
        <taxon>environmental samples</taxon>
    </lineage>
</organism>
<evidence type="ECO:0000313" key="1">
    <source>
        <dbReference type="EMBL" id="AIF26843.1"/>
    </source>
</evidence>
<sequence length="163" mass="18015">MRVACGAHEARLMFAPVAQNEIVHLQTAVVDGYLIEHFLSETDGRCLELDDAERTELSVVDDGIATLLEVGYLDRRFDGYLLLRITLLHEGVEEILAHPLFRRKAHELAAPYAEDVILVVLLTDIGCVHYFFNIDKSTLPEMASASCVSGLTLALLISFASCP</sequence>